<feature type="domain" description="Allophanate hydrolase C-terminal" evidence="2">
    <location>
        <begin position="468"/>
        <end position="548"/>
    </location>
</feature>
<dbReference type="GO" id="GO:0003824">
    <property type="term" value="F:catalytic activity"/>
    <property type="evidence" value="ECO:0007669"/>
    <property type="project" value="InterPro"/>
</dbReference>
<accession>A0A117NPW8</accession>
<dbReference type="InterPro" id="IPR023631">
    <property type="entry name" value="Amidase_dom"/>
</dbReference>
<sequence length="549" mass="58942">MTSYSTGSEEQPLTITQWREVQRTVSEPTHILSLLERAQPNTSNAWISLATPEQIITQWENITAVRSQGKDLPLFGVPFAAKDNIDAAGFCTTAACPSFGTEPVATDSTVFATGLVGTRSPYGAVANSFDPNRVSGGSSSGSSVVVAQGLVPFSLGTDTAGSGRIPAGFNNLVGLKPTRGALSAHGVVPACRSLDCVSIFALTLEDADLVLQLAEGYDVQDAYSRDRASCATHKSPRGALPSQPTLAICSNPEWFGRTEQAAAYHDALTKTQTLGWKLEPVDFTPLFSLASLLYEGPWVAERYAAIEKFIRSVPAEAVDPVVRSIILKAEKFSAADLFACEYHRRDLSCEIEKIFGQYDALLVPTAPTFPSMQDLKDEPIVANSQLGTYTNFVNFLDWSALAIPAGWRGNGLPFGITLIGGAWEEPRLLELARRWMSDAPRLLGATGVEYQELFSGQSSGPTVAPNSMQLAVVGAHFSGFPLNRDLVSRGATFLTATTTAPCYQLFALHTTGPLSKPGLKRVTDGGESIEVEVWNMQLDQMGSFLGTVE</sequence>
<dbReference type="PANTHER" id="PTHR11895">
    <property type="entry name" value="TRANSAMIDASE"/>
    <property type="match status" value="1"/>
</dbReference>
<dbReference type="InterPro" id="IPR036928">
    <property type="entry name" value="AS_sf"/>
</dbReference>
<dbReference type="InterPro" id="IPR000120">
    <property type="entry name" value="Amidase"/>
</dbReference>
<evidence type="ECO:0000259" key="2">
    <source>
        <dbReference type="Pfam" id="PF21986"/>
    </source>
</evidence>
<evidence type="ECO:0008006" key="5">
    <source>
        <dbReference type="Google" id="ProtNLM"/>
    </source>
</evidence>
<dbReference type="EMBL" id="LLXE01000084">
    <property type="protein sequence ID" value="KUM63053.1"/>
    <property type="molecule type" value="Genomic_DNA"/>
</dbReference>
<dbReference type="STRING" id="48697.A0A117NPW8"/>
<dbReference type="Gene3D" id="1.20.58.1700">
    <property type="match status" value="1"/>
</dbReference>
<dbReference type="Pfam" id="PF01425">
    <property type="entry name" value="Amidase"/>
    <property type="match status" value="1"/>
</dbReference>
<protein>
    <recommendedName>
        <fullName evidence="5">Amidase domain-containing protein</fullName>
    </recommendedName>
</protein>
<dbReference type="Gene3D" id="3.10.490.10">
    <property type="entry name" value="Gamma-glutamyl cyclotransferase-like"/>
    <property type="match status" value="1"/>
</dbReference>
<dbReference type="Pfam" id="PF21986">
    <property type="entry name" value="AH_C"/>
    <property type="match status" value="1"/>
</dbReference>
<dbReference type="PANTHER" id="PTHR11895:SF169">
    <property type="entry name" value="GLUTAMYL-TRNA(GLN) AMIDOTRANSFERASE"/>
    <property type="match status" value="1"/>
</dbReference>
<dbReference type="SUPFAM" id="SSF75304">
    <property type="entry name" value="Amidase signature (AS) enzymes"/>
    <property type="match status" value="1"/>
</dbReference>
<reference evidence="3 4" key="1">
    <citation type="submission" date="2015-10" db="EMBL/GenBank/DDBJ databases">
        <title>Genome sequencing of Penicillium freii.</title>
        <authorList>
            <person name="Nguyen H.D."/>
            <person name="Visagie C.M."/>
            <person name="Seifert K.A."/>
        </authorList>
    </citation>
    <scope>NUCLEOTIDE SEQUENCE [LARGE SCALE GENOMIC DNA]</scope>
    <source>
        <strain evidence="3 4">DAOM 242723</strain>
    </source>
</reference>
<comment type="caution">
    <text evidence="3">The sequence shown here is derived from an EMBL/GenBank/DDBJ whole genome shotgun (WGS) entry which is preliminary data.</text>
</comment>
<dbReference type="InterPro" id="IPR014085">
    <property type="entry name" value="Allophanate_hydrolase"/>
</dbReference>
<dbReference type="AlphaFoldDB" id="A0A117NPW8"/>
<dbReference type="Gene3D" id="3.90.1300.10">
    <property type="entry name" value="Amidase signature (AS) domain"/>
    <property type="match status" value="2"/>
</dbReference>
<proteinExistence type="predicted"/>
<dbReference type="NCBIfam" id="NF006043">
    <property type="entry name" value="PRK08186.1"/>
    <property type="match status" value="1"/>
</dbReference>
<dbReference type="NCBIfam" id="TIGR02713">
    <property type="entry name" value="allophanate_hyd"/>
    <property type="match status" value="1"/>
</dbReference>
<evidence type="ECO:0000259" key="1">
    <source>
        <dbReference type="Pfam" id="PF01425"/>
    </source>
</evidence>
<feature type="domain" description="Amidase" evidence="1">
    <location>
        <begin position="111"/>
        <end position="429"/>
    </location>
</feature>
<evidence type="ECO:0000313" key="3">
    <source>
        <dbReference type="EMBL" id="KUM63053.1"/>
    </source>
</evidence>
<gene>
    <name evidence="3" type="ORF">ACN42_g4044</name>
</gene>
<organism evidence="3 4">
    <name type="scientific">Penicillium freii</name>
    <dbReference type="NCBI Taxonomy" id="48697"/>
    <lineage>
        <taxon>Eukaryota</taxon>
        <taxon>Fungi</taxon>
        <taxon>Dikarya</taxon>
        <taxon>Ascomycota</taxon>
        <taxon>Pezizomycotina</taxon>
        <taxon>Eurotiomycetes</taxon>
        <taxon>Eurotiomycetidae</taxon>
        <taxon>Eurotiales</taxon>
        <taxon>Aspergillaceae</taxon>
        <taxon>Penicillium</taxon>
    </lineage>
</organism>
<keyword evidence="4" id="KW-1185">Reference proteome</keyword>
<name>A0A117NPW8_PENFR</name>
<dbReference type="Proteomes" id="UP000055045">
    <property type="component" value="Unassembled WGS sequence"/>
</dbReference>
<evidence type="ECO:0000313" key="4">
    <source>
        <dbReference type="Proteomes" id="UP000055045"/>
    </source>
</evidence>
<dbReference type="InterPro" id="IPR053844">
    <property type="entry name" value="AH_C"/>
</dbReference>